<dbReference type="AlphaFoldDB" id="A0A7W9ZY19"/>
<dbReference type="EMBL" id="JACIIJ010000018">
    <property type="protein sequence ID" value="MBB6224931.1"/>
    <property type="molecule type" value="Genomic_DNA"/>
</dbReference>
<dbReference type="InterPro" id="IPR000045">
    <property type="entry name" value="Prepilin_IV_endopep_pep"/>
</dbReference>
<keyword evidence="1" id="KW-1133">Transmembrane helix</keyword>
<reference evidence="3 4" key="1">
    <citation type="submission" date="2020-08" db="EMBL/GenBank/DDBJ databases">
        <title>Genomic Encyclopedia of Type Strains, Phase IV (KMG-V): Genome sequencing to study the core and pangenomes of soil and plant-associated prokaryotes.</title>
        <authorList>
            <person name="Whitman W."/>
        </authorList>
    </citation>
    <scope>NUCLEOTIDE SEQUENCE [LARGE SCALE GENOMIC DNA]</scope>
    <source>
        <strain evidence="3 4">SEMIA 4011</strain>
    </source>
</reference>
<feature type="transmembrane region" description="Helical" evidence="1">
    <location>
        <begin position="92"/>
        <end position="115"/>
    </location>
</feature>
<feature type="transmembrane region" description="Helical" evidence="1">
    <location>
        <begin position="66"/>
        <end position="85"/>
    </location>
</feature>
<evidence type="ECO:0000259" key="2">
    <source>
        <dbReference type="Pfam" id="PF01478"/>
    </source>
</evidence>
<keyword evidence="1" id="KW-0472">Membrane</keyword>
<evidence type="ECO:0000313" key="3">
    <source>
        <dbReference type="EMBL" id="MBB6224931.1"/>
    </source>
</evidence>
<evidence type="ECO:0000313" key="4">
    <source>
        <dbReference type="Proteomes" id="UP000517187"/>
    </source>
</evidence>
<keyword evidence="3" id="KW-0378">Hydrolase</keyword>
<dbReference type="GO" id="GO:0006508">
    <property type="term" value="P:proteolysis"/>
    <property type="evidence" value="ECO:0007669"/>
    <property type="project" value="UniProtKB-KW"/>
</dbReference>
<evidence type="ECO:0000256" key="1">
    <source>
        <dbReference type="SAM" id="Phobius"/>
    </source>
</evidence>
<gene>
    <name evidence="3" type="ORF">GGE66_005952</name>
</gene>
<feature type="domain" description="Prepilin type IV endopeptidase peptidase" evidence="2">
    <location>
        <begin position="23"/>
        <end position="116"/>
    </location>
</feature>
<feature type="transmembrane region" description="Helical" evidence="1">
    <location>
        <begin position="38"/>
        <end position="60"/>
    </location>
</feature>
<dbReference type="Pfam" id="PF01478">
    <property type="entry name" value="Peptidase_A24"/>
    <property type="match status" value="1"/>
</dbReference>
<dbReference type="GO" id="GO:0016020">
    <property type="term" value="C:membrane"/>
    <property type="evidence" value="ECO:0007669"/>
    <property type="project" value="InterPro"/>
</dbReference>
<accession>A0A7W9ZY19</accession>
<organism evidence="3 4">
    <name type="scientific">Rhizobium leguminosarum</name>
    <dbReference type="NCBI Taxonomy" id="384"/>
    <lineage>
        <taxon>Bacteria</taxon>
        <taxon>Pseudomonadati</taxon>
        <taxon>Pseudomonadota</taxon>
        <taxon>Alphaproteobacteria</taxon>
        <taxon>Hyphomicrobiales</taxon>
        <taxon>Rhizobiaceae</taxon>
        <taxon>Rhizobium/Agrobacterium group</taxon>
        <taxon>Rhizobium</taxon>
    </lineage>
</organism>
<name>A0A7W9ZY19_RHILE</name>
<dbReference type="GO" id="GO:0004190">
    <property type="term" value="F:aspartic-type endopeptidase activity"/>
    <property type="evidence" value="ECO:0007669"/>
    <property type="project" value="InterPro"/>
</dbReference>
<keyword evidence="3" id="KW-0645">Protease</keyword>
<dbReference type="Proteomes" id="UP000517187">
    <property type="component" value="Unassembled WGS sequence"/>
</dbReference>
<comment type="caution">
    <text evidence="3">The sequence shown here is derived from an EMBL/GenBank/DDBJ whole genome shotgun (WGS) entry which is preliminary data.</text>
</comment>
<sequence>MENLLQAHHAVFEGRGSGPVLQMCEEDLGRRSITEALYALRAVAVMLGSADVGAALFASSGIGGDVGAGLLMFMLGVVLWAFRLFGAGDAKLFLPIGLFVGWHEMLPFAFLLLVLGK</sequence>
<dbReference type="Gene3D" id="1.20.120.1220">
    <property type="match status" value="1"/>
</dbReference>
<keyword evidence="1" id="KW-0812">Transmembrane</keyword>
<proteinExistence type="predicted"/>
<protein>
    <submittedName>
        <fullName evidence="3">Flp pilus assembly protein protease CpaA</fullName>
    </submittedName>
</protein>